<sequence length="199" mass="21495">MLLFRLCFFLLLHDEAEMSRRRRVEAIGDGALRAGLEHEQQRAAATAVGGEVGEEAAAAERAGGVRQQPRVDAVDVEGVAALGEEPEAVVVGELAEADRAVERVLPAGADDGAVEEHRQRVDEGLVHAGVVEVEQLLELPLEGGHVRVAAVGVAGVTRRRAEDEPDEQMQEPGDEENNSQDQDYQQDARADPALERRVK</sequence>
<dbReference type="AlphaFoldDB" id="A0A0P0XG81"/>
<evidence type="ECO:0000313" key="3">
    <source>
        <dbReference type="EMBL" id="BAT05659.1"/>
    </source>
</evidence>
<evidence type="ECO:0000313" key="4">
    <source>
        <dbReference type="Proteomes" id="UP000059680"/>
    </source>
</evidence>
<feature type="region of interest" description="Disordered" evidence="1">
    <location>
        <begin position="155"/>
        <end position="199"/>
    </location>
</feature>
<name>A0A0P0XG81_ORYSJ</name>
<dbReference type="InParanoid" id="A0A0P0XG81"/>
<keyword evidence="2" id="KW-0732">Signal</keyword>
<reference evidence="4" key="1">
    <citation type="journal article" date="2005" name="Nature">
        <title>The map-based sequence of the rice genome.</title>
        <authorList>
            <consortium name="International rice genome sequencing project (IRGSP)"/>
            <person name="Matsumoto T."/>
            <person name="Wu J."/>
            <person name="Kanamori H."/>
            <person name="Katayose Y."/>
            <person name="Fujisawa M."/>
            <person name="Namiki N."/>
            <person name="Mizuno H."/>
            <person name="Yamamoto K."/>
            <person name="Antonio B.A."/>
            <person name="Baba T."/>
            <person name="Sakata K."/>
            <person name="Nagamura Y."/>
            <person name="Aoki H."/>
            <person name="Arikawa K."/>
            <person name="Arita K."/>
            <person name="Bito T."/>
            <person name="Chiden Y."/>
            <person name="Fujitsuka N."/>
            <person name="Fukunaka R."/>
            <person name="Hamada M."/>
            <person name="Harada C."/>
            <person name="Hayashi A."/>
            <person name="Hijishita S."/>
            <person name="Honda M."/>
            <person name="Hosokawa S."/>
            <person name="Ichikawa Y."/>
            <person name="Idonuma A."/>
            <person name="Iijima M."/>
            <person name="Ikeda M."/>
            <person name="Ikeno M."/>
            <person name="Ito K."/>
            <person name="Ito S."/>
            <person name="Ito T."/>
            <person name="Ito Y."/>
            <person name="Ito Y."/>
            <person name="Iwabuchi A."/>
            <person name="Kamiya K."/>
            <person name="Karasawa W."/>
            <person name="Kurita K."/>
            <person name="Katagiri S."/>
            <person name="Kikuta A."/>
            <person name="Kobayashi H."/>
            <person name="Kobayashi N."/>
            <person name="Machita K."/>
            <person name="Maehara T."/>
            <person name="Masukawa M."/>
            <person name="Mizubayashi T."/>
            <person name="Mukai Y."/>
            <person name="Nagasaki H."/>
            <person name="Nagata Y."/>
            <person name="Naito S."/>
            <person name="Nakashima M."/>
            <person name="Nakama Y."/>
            <person name="Nakamichi Y."/>
            <person name="Nakamura M."/>
            <person name="Meguro A."/>
            <person name="Negishi M."/>
            <person name="Ohta I."/>
            <person name="Ohta T."/>
            <person name="Okamoto M."/>
            <person name="Ono N."/>
            <person name="Saji S."/>
            <person name="Sakaguchi M."/>
            <person name="Sakai K."/>
            <person name="Shibata M."/>
            <person name="Shimokawa T."/>
            <person name="Song J."/>
            <person name="Takazaki Y."/>
            <person name="Terasawa K."/>
            <person name="Tsugane M."/>
            <person name="Tsuji K."/>
            <person name="Ueda S."/>
            <person name="Waki K."/>
            <person name="Yamagata H."/>
            <person name="Yamamoto M."/>
            <person name="Yamamoto S."/>
            <person name="Yamane H."/>
            <person name="Yoshiki S."/>
            <person name="Yoshihara R."/>
            <person name="Yukawa K."/>
            <person name="Zhong H."/>
            <person name="Yano M."/>
            <person name="Yuan Q."/>
            <person name="Ouyang S."/>
            <person name="Liu J."/>
            <person name="Jones K.M."/>
            <person name="Gansberger K."/>
            <person name="Moffat K."/>
            <person name="Hill J."/>
            <person name="Bera J."/>
            <person name="Fadrosh D."/>
            <person name="Jin S."/>
            <person name="Johri S."/>
            <person name="Kim M."/>
            <person name="Overton L."/>
            <person name="Reardon M."/>
            <person name="Tsitrin T."/>
            <person name="Vuong H."/>
            <person name="Weaver B."/>
            <person name="Ciecko A."/>
            <person name="Tallon L."/>
            <person name="Jackson J."/>
            <person name="Pai G."/>
            <person name="Aken S.V."/>
            <person name="Utterback T."/>
            <person name="Reidmuller S."/>
            <person name="Feldblyum T."/>
            <person name="Hsiao J."/>
            <person name="Zismann V."/>
            <person name="Iobst S."/>
            <person name="de Vazeille A.R."/>
            <person name="Buell C.R."/>
            <person name="Ying K."/>
            <person name="Li Y."/>
            <person name="Lu T."/>
            <person name="Huang Y."/>
            <person name="Zhao Q."/>
            <person name="Feng Q."/>
            <person name="Zhang L."/>
            <person name="Zhu J."/>
            <person name="Weng Q."/>
            <person name="Mu J."/>
            <person name="Lu Y."/>
            <person name="Fan D."/>
            <person name="Liu Y."/>
            <person name="Guan J."/>
            <person name="Zhang Y."/>
            <person name="Yu S."/>
            <person name="Liu X."/>
            <person name="Zhang Y."/>
            <person name="Hong G."/>
            <person name="Han B."/>
            <person name="Choisne N."/>
            <person name="Demange N."/>
            <person name="Orjeda G."/>
            <person name="Samain S."/>
            <person name="Cattolico L."/>
            <person name="Pelletier E."/>
            <person name="Couloux A."/>
            <person name="Segurens B."/>
            <person name="Wincker P."/>
            <person name="D'Hont A."/>
            <person name="Scarpelli C."/>
            <person name="Weissenbach J."/>
            <person name="Salanoubat M."/>
            <person name="Quetier F."/>
            <person name="Yu Y."/>
            <person name="Kim H.R."/>
            <person name="Rambo T."/>
            <person name="Currie J."/>
            <person name="Collura K."/>
            <person name="Luo M."/>
            <person name="Yang T."/>
            <person name="Ammiraju J.S.S."/>
            <person name="Engler F."/>
            <person name="Soderlund C."/>
            <person name="Wing R.A."/>
            <person name="Palmer L.E."/>
            <person name="de la Bastide M."/>
            <person name="Spiegel L."/>
            <person name="Nascimento L."/>
            <person name="Zutavern T."/>
            <person name="O'Shaughnessy A."/>
            <person name="Dike S."/>
            <person name="Dedhia N."/>
            <person name="Preston R."/>
            <person name="Balija V."/>
            <person name="McCombie W.R."/>
            <person name="Chow T."/>
            <person name="Chen H."/>
            <person name="Chung M."/>
            <person name="Chen C."/>
            <person name="Shaw J."/>
            <person name="Wu H."/>
            <person name="Hsiao K."/>
            <person name="Chao Y."/>
            <person name="Chu M."/>
            <person name="Cheng C."/>
            <person name="Hour A."/>
            <person name="Lee P."/>
            <person name="Lin S."/>
            <person name="Lin Y."/>
            <person name="Liou J."/>
            <person name="Liu S."/>
            <person name="Hsing Y."/>
            <person name="Raghuvanshi S."/>
            <person name="Mohanty A."/>
            <person name="Bharti A.K."/>
            <person name="Gaur A."/>
            <person name="Gupta V."/>
            <person name="Kumar D."/>
            <person name="Ravi V."/>
            <person name="Vij S."/>
            <person name="Kapur A."/>
            <person name="Khurana P."/>
            <person name="Khurana P."/>
            <person name="Khurana J.P."/>
            <person name="Tyagi A.K."/>
            <person name="Gaikwad K."/>
            <person name="Singh A."/>
            <person name="Dalal V."/>
            <person name="Srivastava S."/>
            <person name="Dixit A."/>
            <person name="Pal A.K."/>
            <person name="Ghazi I.A."/>
            <person name="Yadav M."/>
            <person name="Pandit A."/>
            <person name="Bhargava A."/>
            <person name="Sureshbabu K."/>
            <person name="Batra K."/>
            <person name="Sharma T.R."/>
            <person name="Mohapatra T."/>
            <person name="Singh N.K."/>
            <person name="Messing J."/>
            <person name="Nelson A.B."/>
            <person name="Fuks G."/>
            <person name="Kavchok S."/>
            <person name="Keizer G."/>
            <person name="Linton E."/>
            <person name="Llaca V."/>
            <person name="Song R."/>
            <person name="Tanyolac B."/>
            <person name="Young S."/>
            <person name="Ho-Il K."/>
            <person name="Hahn J.H."/>
            <person name="Sangsakoo G."/>
            <person name="Vanavichit A."/>
            <person name="de Mattos Luiz.A.T."/>
            <person name="Zimmer P.D."/>
            <person name="Malone G."/>
            <person name="Dellagostin O."/>
            <person name="de Oliveira A.C."/>
            <person name="Bevan M."/>
            <person name="Bancroft I."/>
            <person name="Minx P."/>
            <person name="Cordum H."/>
            <person name="Wilson R."/>
            <person name="Cheng Z."/>
            <person name="Jin W."/>
            <person name="Jiang J."/>
            <person name="Leong S.A."/>
            <person name="Iwama H."/>
            <person name="Gojobori T."/>
            <person name="Itoh T."/>
            <person name="Niimura Y."/>
            <person name="Fujii Y."/>
            <person name="Habara T."/>
            <person name="Sakai H."/>
            <person name="Sato Y."/>
            <person name="Wilson G."/>
            <person name="Kumar K."/>
            <person name="McCouch S."/>
            <person name="Juretic N."/>
            <person name="Hoen D."/>
            <person name="Wright S."/>
            <person name="Bruskiewich R."/>
            <person name="Bureau T."/>
            <person name="Miyao A."/>
            <person name="Hirochika H."/>
            <person name="Nishikawa T."/>
            <person name="Kadowaki K."/>
            <person name="Sugiura M."/>
            <person name="Burr B."/>
            <person name="Sasaki T."/>
        </authorList>
    </citation>
    <scope>NUCLEOTIDE SEQUENCE [LARGE SCALE GENOMIC DNA]</scope>
    <source>
        <strain evidence="4">cv. Nipponbare</strain>
    </source>
</reference>
<reference evidence="3 4" key="3">
    <citation type="journal article" date="2013" name="Rice">
        <title>Improvement of the Oryza sativa Nipponbare reference genome using next generation sequence and optical map data.</title>
        <authorList>
            <person name="Kawahara Y."/>
            <person name="de la Bastide M."/>
            <person name="Hamilton J.P."/>
            <person name="Kanamori H."/>
            <person name="McCombie W.R."/>
            <person name="Ouyang S."/>
            <person name="Schwartz D.C."/>
            <person name="Tanaka T."/>
            <person name="Wu J."/>
            <person name="Zhou S."/>
            <person name="Childs K.L."/>
            <person name="Davidson R.M."/>
            <person name="Lin H."/>
            <person name="Quesada-Ocampo L."/>
            <person name="Vaillancourt B."/>
            <person name="Sakai H."/>
            <person name="Lee S.S."/>
            <person name="Kim J."/>
            <person name="Numa H."/>
            <person name="Itoh T."/>
            <person name="Buell C.R."/>
            <person name="Matsumoto T."/>
        </authorList>
    </citation>
    <scope>NUCLEOTIDE SEQUENCE [LARGE SCALE GENOMIC DNA]</scope>
    <source>
        <strain evidence="4">cv. Nipponbare</strain>
    </source>
</reference>
<dbReference type="Gramene" id="Os08t0445250-00">
    <property type="protein sequence ID" value="Os08t0445250-00"/>
    <property type="gene ID" value="Os08g0445250"/>
</dbReference>
<dbReference type="FunCoup" id="A0A0P0XG81">
    <property type="interactions" value="8"/>
</dbReference>
<proteinExistence type="predicted"/>
<dbReference type="PaxDb" id="39947-A0A0P0XG81"/>
<keyword evidence="4" id="KW-1185">Reference proteome</keyword>
<feature type="compositionally biased region" description="Basic and acidic residues" evidence="1">
    <location>
        <begin position="186"/>
        <end position="199"/>
    </location>
</feature>
<feature type="signal peptide" evidence="2">
    <location>
        <begin position="1"/>
        <end position="18"/>
    </location>
</feature>
<organism evidence="3 4">
    <name type="scientific">Oryza sativa subsp. japonica</name>
    <name type="common">Rice</name>
    <dbReference type="NCBI Taxonomy" id="39947"/>
    <lineage>
        <taxon>Eukaryota</taxon>
        <taxon>Viridiplantae</taxon>
        <taxon>Streptophyta</taxon>
        <taxon>Embryophyta</taxon>
        <taxon>Tracheophyta</taxon>
        <taxon>Spermatophyta</taxon>
        <taxon>Magnoliopsida</taxon>
        <taxon>Liliopsida</taxon>
        <taxon>Poales</taxon>
        <taxon>Poaceae</taxon>
        <taxon>BOP clade</taxon>
        <taxon>Oryzoideae</taxon>
        <taxon>Oryzeae</taxon>
        <taxon>Oryzinae</taxon>
        <taxon>Oryza</taxon>
        <taxon>Oryza sativa</taxon>
    </lineage>
</organism>
<gene>
    <name evidence="3" type="ordered locus">Os08g0445250</name>
    <name evidence="3" type="ORF">OSNPB_080445250</name>
</gene>
<reference evidence="3 4" key="2">
    <citation type="journal article" date="2013" name="Plant Cell Physiol.">
        <title>Rice Annotation Project Database (RAP-DB): an integrative and interactive database for rice genomics.</title>
        <authorList>
            <person name="Sakai H."/>
            <person name="Lee S.S."/>
            <person name="Tanaka T."/>
            <person name="Numa H."/>
            <person name="Kim J."/>
            <person name="Kawahara Y."/>
            <person name="Wakimoto H."/>
            <person name="Yang C.C."/>
            <person name="Iwamoto M."/>
            <person name="Abe T."/>
            <person name="Yamada Y."/>
            <person name="Muto A."/>
            <person name="Inokuchi H."/>
            <person name="Ikemura T."/>
            <person name="Matsumoto T."/>
            <person name="Sasaki T."/>
            <person name="Itoh T."/>
        </authorList>
    </citation>
    <scope>NUCLEOTIDE SEQUENCE [LARGE SCALE GENOMIC DNA]</scope>
    <source>
        <strain evidence="4">cv. Nipponbare</strain>
    </source>
</reference>
<dbReference type="Proteomes" id="UP000059680">
    <property type="component" value="Chromosome 8"/>
</dbReference>
<evidence type="ECO:0000256" key="1">
    <source>
        <dbReference type="SAM" id="MobiDB-lite"/>
    </source>
</evidence>
<dbReference type="eggNOG" id="ENOG502R3P9">
    <property type="taxonomic scope" value="Eukaryota"/>
</dbReference>
<accession>A0A0P0XG81</accession>
<feature type="chain" id="PRO_5006057091" evidence="2">
    <location>
        <begin position="19"/>
        <end position="199"/>
    </location>
</feature>
<dbReference type="EMBL" id="AP014964">
    <property type="protein sequence ID" value="BAT05659.1"/>
    <property type="molecule type" value="Genomic_DNA"/>
</dbReference>
<evidence type="ECO:0000256" key="2">
    <source>
        <dbReference type="SAM" id="SignalP"/>
    </source>
</evidence>
<protein>
    <submittedName>
        <fullName evidence="3">Os08g0445250 protein</fullName>
    </submittedName>
</protein>
<feature type="compositionally biased region" description="Acidic residues" evidence="1">
    <location>
        <begin position="163"/>
        <end position="178"/>
    </location>
</feature>